<keyword evidence="2" id="KW-1003">Cell membrane</keyword>
<dbReference type="GO" id="GO:0000103">
    <property type="term" value="P:sulfate assimilation"/>
    <property type="evidence" value="ECO:0007669"/>
    <property type="project" value="TreeGrafter"/>
</dbReference>
<dbReference type="Pfam" id="PF00459">
    <property type="entry name" value="Inositol_P"/>
    <property type="match status" value="1"/>
</dbReference>
<dbReference type="GO" id="GO:0050427">
    <property type="term" value="P:3'-phosphoadenosine 5'-phosphosulfate metabolic process"/>
    <property type="evidence" value="ECO:0007669"/>
    <property type="project" value="TreeGrafter"/>
</dbReference>
<dbReference type="InterPro" id="IPR000760">
    <property type="entry name" value="Inositol_monophosphatase-like"/>
</dbReference>
<keyword evidence="5 9" id="KW-0378">Hydrolase</keyword>
<dbReference type="EMBL" id="UOFE01000049">
    <property type="protein sequence ID" value="VAW55531.1"/>
    <property type="molecule type" value="Genomic_DNA"/>
</dbReference>
<dbReference type="InterPro" id="IPR020550">
    <property type="entry name" value="Inositol_monophosphatase_CS"/>
</dbReference>
<dbReference type="InterPro" id="IPR020583">
    <property type="entry name" value="Inositol_monoP_metal-BS"/>
</dbReference>
<dbReference type="PRINTS" id="PR00377">
    <property type="entry name" value="IMPHPHTASES"/>
</dbReference>
<dbReference type="AlphaFoldDB" id="A0A3B0WJM5"/>
<keyword evidence="3" id="KW-0997">Cell inner membrane</keyword>
<evidence type="ECO:0000256" key="8">
    <source>
        <dbReference type="ARBA" id="ARBA00044544"/>
    </source>
</evidence>
<comment type="similarity">
    <text evidence="1">Belongs to the inositol monophosphatase superfamily. CysQ family.</text>
</comment>
<organism evidence="9">
    <name type="scientific">hydrothermal vent metagenome</name>
    <dbReference type="NCBI Taxonomy" id="652676"/>
    <lineage>
        <taxon>unclassified sequences</taxon>
        <taxon>metagenomes</taxon>
        <taxon>ecological metagenomes</taxon>
    </lineage>
</organism>
<dbReference type="GO" id="GO:0000287">
    <property type="term" value="F:magnesium ion binding"/>
    <property type="evidence" value="ECO:0007669"/>
    <property type="project" value="InterPro"/>
</dbReference>
<dbReference type="PROSITE" id="PS00630">
    <property type="entry name" value="IMP_2"/>
    <property type="match status" value="1"/>
</dbReference>
<evidence type="ECO:0000256" key="4">
    <source>
        <dbReference type="ARBA" id="ARBA00022723"/>
    </source>
</evidence>
<dbReference type="CDD" id="cd01638">
    <property type="entry name" value="CysQ"/>
    <property type="match status" value="1"/>
</dbReference>
<dbReference type="Gene3D" id="3.30.540.10">
    <property type="entry name" value="Fructose-1,6-Bisphosphatase, subunit A, domain 1"/>
    <property type="match status" value="1"/>
</dbReference>
<evidence type="ECO:0000256" key="6">
    <source>
        <dbReference type="ARBA" id="ARBA00022842"/>
    </source>
</evidence>
<evidence type="ECO:0000256" key="1">
    <source>
        <dbReference type="ARBA" id="ARBA00005289"/>
    </source>
</evidence>
<dbReference type="FunFam" id="3.40.190.80:FF:000005">
    <property type="entry name" value="3'(2'),5'-bisphosphate nucleotidase CysQ"/>
    <property type="match status" value="1"/>
</dbReference>
<dbReference type="GO" id="GO:0046854">
    <property type="term" value="P:phosphatidylinositol phosphate biosynthetic process"/>
    <property type="evidence" value="ECO:0007669"/>
    <property type="project" value="InterPro"/>
</dbReference>
<dbReference type="PANTHER" id="PTHR43028">
    <property type="entry name" value="3'(2'),5'-BISPHOSPHATE NUCLEOTIDASE 1"/>
    <property type="match status" value="1"/>
</dbReference>
<keyword evidence="4" id="KW-0479">Metal-binding</keyword>
<reference evidence="9" key="1">
    <citation type="submission" date="2018-06" db="EMBL/GenBank/DDBJ databases">
        <authorList>
            <person name="Zhirakovskaya E."/>
        </authorList>
    </citation>
    <scope>NUCLEOTIDE SEQUENCE</scope>
</reference>
<dbReference type="FunFam" id="3.30.540.10:FF:000007">
    <property type="entry name" value="3'(2'),5'-bisphosphate nucleotidase CysQ"/>
    <property type="match status" value="1"/>
</dbReference>
<evidence type="ECO:0000256" key="5">
    <source>
        <dbReference type="ARBA" id="ARBA00022801"/>
    </source>
</evidence>
<dbReference type="Gene3D" id="3.40.190.80">
    <property type="match status" value="1"/>
</dbReference>
<protein>
    <recommendedName>
        <fullName evidence="8">3'-phosphoadenosine 5'-phosphate phosphatase</fullName>
    </recommendedName>
</protein>
<evidence type="ECO:0000256" key="7">
    <source>
        <dbReference type="ARBA" id="ARBA00023136"/>
    </source>
</evidence>
<keyword evidence="7" id="KW-0472">Membrane</keyword>
<name>A0A3B0WJM5_9ZZZZ</name>
<dbReference type="HAMAP" id="MF_02095">
    <property type="entry name" value="CysQ"/>
    <property type="match status" value="1"/>
</dbReference>
<gene>
    <name evidence="9" type="ORF">MNBD_GAMMA05-2104</name>
</gene>
<evidence type="ECO:0000313" key="9">
    <source>
        <dbReference type="EMBL" id="VAW55531.1"/>
    </source>
</evidence>
<dbReference type="PROSITE" id="PS00629">
    <property type="entry name" value="IMP_1"/>
    <property type="match status" value="1"/>
</dbReference>
<dbReference type="NCBIfam" id="TIGR01331">
    <property type="entry name" value="bisphos_cysQ"/>
    <property type="match status" value="1"/>
</dbReference>
<dbReference type="InterPro" id="IPR050725">
    <property type="entry name" value="CysQ/Inositol_MonoPase"/>
</dbReference>
<keyword evidence="6" id="KW-0460">Magnesium</keyword>
<evidence type="ECO:0000256" key="3">
    <source>
        <dbReference type="ARBA" id="ARBA00022519"/>
    </source>
</evidence>
<evidence type="ECO:0000256" key="2">
    <source>
        <dbReference type="ARBA" id="ARBA00022475"/>
    </source>
</evidence>
<dbReference type="GO" id="GO:0008441">
    <property type="term" value="F:3'(2'),5'-bisphosphate nucleotidase activity"/>
    <property type="evidence" value="ECO:0007669"/>
    <property type="project" value="InterPro"/>
</dbReference>
<dbReference type="SUPFAM" id="SSF56655">
    <property type="entry name" value="Carbohydrate phosphatase"/>
    <property type="match status" value="1"/>
</dbReference>
<dbReference type="InterPro" id="IPR006240">
    <property type="entry name" value="CysQ"/>
</dbReference>
<dbReference type="PANTHER" id="PTHR43028:SF5">
    <property type="entry name" value="3'(2'),5'-BISPHOSPHATE NUCLEOTIDASE 1"/>
    <property type="match status" value="1"/>
</dbReference>
<accession>A0A3B0WJM5</accession>
<proteinExistence type="inferred from homology"/>
<sequence>MSHSLNLEELCLECVNIARDAGDAILAVYDADFNIQEKDDKSPLTDADLASHNLIIERLSNLTPEIPILSEESAKLPFEERASWETYWLVDPLDGTREFIKRNGEFTVNIALIHQHKSIIGVINVPVLDVDYFAWENGGCFKSEQKNEATSISVKKLNNDKSAQLTVAGSRSHGSEMMQRYMAKLGTVEILSMGSSLKFCLVAEGRADLYPRLGLTSEWDTAAAHCIVEQAGGYITKTDMSPLEYNTKDSLLNPFFFVFGDNSRDWSQYLEE</sequence>